<keyword evidence="2" id="KW-1185">Reference proteome</keyword>
<sequence>MKKQNDEKTPIQKKLKFNKLDKTNAIKINKFININISVINVNQSPTSKPNEIKPLSSTDQTAYSTLNWNHHVSMI</sequence>
<gene>
    <name evidence="1" type="ORF">YC6258_03210</name>
</gene>
<proteinExistence type="predicted"/>
<accession>A0A0C5VLV4</accession>
<dbReference type="Proteomes" id="UP000032266">
    <property type="component" value="Chromosome"/>
</dbReference>
<reference evidence="1 2" key="1">
    <citation type="submission" date="2014-01" db="EMBL/GenBank/DDBJ databases">
        <title>Full genme sequencing of cellulolytic bacterium Gynuella sunshinyii YC6258T gen. nov., sp. nov.</title>
        <authorList>
            <person name="Khan H."/>
            <person name="Chung E.J."/>
            <person name="Chung Y.R."/>
        </authorList>
    </citation>
    <scope>NUCLEOTIDE SEQUENCE [LARGE SCALE GENOMIC DNA]</scope>
    <source>
        <strain evidence="1 2">YC6258</strain>
    </source>
</reference>
<evidence type="ECO:0000313" key="1">
    <source>
        <dbReference type="EMBL" id="AJQ95246.1"/>
    </source>
</evidence>
<evidence type="ECO:0000313" key="2">
    <source>
        <dbReference type="Proteomes" id="UP000032266"/>
    </source>
</evidence>
<protein>
    <submittedName>
        <fullName evidence="1">Uncharacterized protein</fullName>
    </submittedName>
</protein>
<organism evidence="1 2">
    <name type="scientific">Gynuella sunshinyii YC6258</name>
    <dbReference type="NCBI Taxonomy" id="1445510"/>
    <lineage>
        <taxon>Bacteria</taxon>
        <taxon>Pseudomonadati</taxon>
        <taxon>Pseudomonadota</taxon>
        <taxon>Gammaproteobacteria</taxon>
        <taxon>Oceanospirillales</taxon>
        <taxon>Saccharospirillaceae</taxon>
        <taxon>Gynuella</taxon>
    </lineage>
</organism>
<dbReference type="EMBL" id="CP007142">
    <property type="protein sequence ID" value="AJQ95246.1"/>
    <property type="molecule type" value="Genomic_DNA"/>
</dbReference>
<dbReference type="AlphaFoldDB" id="A0A0C5VLV4"/>
<name>A0A0C5VLV4_9GAMM</name>
<dbReference type="HOGENOM" id="CLU_2665968_0_0_6"/>
<dbReference type="KEGG" id="gsn:YC6258_03210"/>